<dbReference type="EMBL" id="QFXC01000011">
    <property type="protein sequence ID" value="RDH82435.1"/>
    <property type="molecule type" value="Genomic_DNA"/>
</dbReference>
<accession>A0A370DC18</accession>
<comment type="caution">
    <text evidence="2">The sequence shown here is derived from an EMBL/GenBank/DDBJ whole genome shotgun (WGS) entry which is preliminary data.</text>
</comment>
<sequence length="106" mass="12602">MEPIQHNNSGINNVSDIQRPDKHHIKGKYELILNWYKVNGKNLLDEEILVGLEINTLLKILGNPIWNDIYHCWAIEAKHIPYIQAYVQHQFNTDKFSYFIEVYHNQ</sequence>
<dbReference type="GO" id="GO:0030153">
    <property type="term" value="P:bacteriocin immunity"/>
    <property type="evidence" value="ECO:0007669"/>
    <property type="project" value="InterPro"/>
</dbReference>
<dbReference type="InterPro" id="IPR056100">
    <property type="entry name" value="DUF7683"/>
</dbReference>
<gene>
    <name evidence="2" type="ORF">DIZ80_09080</name>
</gene>
<organism evidence="2 3">
    <name type="scientific">endosymbiont of Galathealinum brachiosum</name>
    <dbReference type="NCBI Taxonomy" id="2200906"/>
    <lineage>
        <taxon>Bacteria</taxon>
        <taxon>Pseudomonadati</taxon>
        <taxon>Pseudomonadota</taxon>
        <taxon>Gammaproteobacteria</taxon>
        <taxon>sulfur-oxidizing symbionts</taxon>
    </lineage>
</organism>
<name>A0A370DC18_9GAMM</name>
<reference evidence="2 3" key="1">
    <citation type="journal article" date="2018" name="ISME J.">
        <title>Endosymbiont genomes yield clues of tubeworm success.</title>
        <authorList>
            <person name="Li Y."/>
            <person name="Liles M.R."/>
            <person name="Halanych K.M."/>
        </authorList>
    </citation>
    <scope>NUCLEOTIDE SEQUENCE [LARGE SCALE GENOMIC DNA]</scope>
    <source>
        <strain evidence="2">A1464</strain>
    </source>
</reference>
<protein>
    <recommendedName>
        <fullName evidence="1">DUF7683 domain-containing protein</fullName>
    </recommendedName>
</protein>
<evidence type="ECO:0000259" key="1">
    <source>
        <dbReference type="Pfam" id="PF24731"/>
    </source>
</evidence>
<dbReference type="Pfam" id="PF24731">
    <property type="entry name" value="DUF7683"/>
    <property type="match status" value="1"/>
</dbReference>
<dbReference type="InterPro" id="IPR036528">
    <property type="entry name" value="Cloacn_immnty_sf"/>
</dbReference>
<proteinExistence type="predicted"/>
<dbReference type="AlphaFoldDB" id="A0A370DC18"/>
<keyword evidence="3" id="KW-1185">Reference proteome</keyword>
<feature type="domain" description="DUF7683" evidence="1">
    <location>
        <begin position="32"/>
        <end position="101"/>
    </location>
</feature>
<evidence type="ECO:0000313" key="3">
    <source>
        <dbReference type="Proteomes" id="UP000254266"/>
    </source>
</evidence>
<dbReference type="Proteomes" id="UP000254266">
    <property type="component" value="Unassembled WGS sequence"/>
</dbReference>
<dbReference type="GO" id="GO:0015643">
    <property type="term" value="F:toxic substance binding"/>
    <property type="evidence" value="ECO:0007669"/>
    <property type="project" value="InterPro"/>
</dbReference>
<dbReference type="Gene3D" id="3.10.50.20">
    <property type="entry name" value="Cloacin immunity protein"/>
    <property type="match status" value="1"/>
</dbReference>
<evidence type="ECO:0000313" key="2">
    <source>
        <dbReference type="EMBL" id="RDH82435.1"/>
    </source>
</evidence>